<keyword evidence="3" id="KW-0813">Transport</keyword>
<evidence type="ECO:0000256" key="7">
    <source>
        <dbReference type="ARBA" id="ARBA00023136"/>
    </source>
</evidence>
<dbReference type="Proteomes" id="UP000186104">
    <property type="component" value="Chromosome"/>
</dbReference>
<dbReference type="PANTHER" id="PTHR43495:SF5">
    <property type="entry name" value="GAMMA-AMINOBUTYRIC ACID PERMEASE"/>
    <property type="match status" value="1"/>
</dbReference>
<evidence type="ECO:0000256" key="5">
    <source>
        <dbReference type="ARBA" id="ARBA00022970"/>
    </source>
</evidence>
<dbReference type="PIRSF" id="PIRSF006060">
    <property type="entry name" value="AA_transporter"/>
    <property type="match status" value="1"/>
</dbReference>
<dbReference type="Gene3D" id="1.20.1740.10">
    <property type="entry name" value="Amino acid/polyamine transporter I"/>
    <property type="match status" value="1"/>
</dbReference>
<evidence type="ECO:0000313" key="11">
    <source>
        <dbReference type="Proteomes" id="UP000186104"/>
    </source>
</evidence>
<evidence type="ECO:0000256" key="2">
    <source>
        <dbReference type="ARBA" id="ARBA00008583"/>
    </source>
</evidence>
<feature type="transmembrane region" description="Helical" evidence="8">
    <location>
        <begin position="178"/>
        <end position="200"/>
    </location>
</feature>
<feature type="transmembrane region" description="Helical" evidence="8">
    <location>
        <begin position="452"/>
        <end position="474"/>
    </location>
</feature>
<sequence length="484" mass="50910">MTEAHGNAPGSDAAGTGVQATENSAASFGGQLSPGMARRHLTMMGLGSAIGAGLFLGTGAAISTAGPAVLLSYIVAGFIVVLVMRMLGEMAAAMPAAGSFATYAGAAFGRHARFVVGWLYWFMLIMVMGAEMTGASAIMGAWFGVSPWIPALVCMVFFAVVNLVRVRAFGEFEFWFALIKVAVIVGFLVIGILLIFGLLPGDSAVGTANLLDHGGFMPNGWSGVAAGLLAVAFAFGGIEIVAIAAAESDDPGRNVGFAVRSVIWRISVFYVGSVLVIATLLPWDTLRDAETAEQSPFTAVLRMAEIPGVVGFLEVIIVLALLSAFNAQIYGTSRMSFSLAKQGDGPRILARTNKASSPSVAVYVSVFFGFVAVALQWLDWEDLLTFLLNAVGATLLVVWIAIALSQIALRRKLERRGPLEVKMWLFPWLSYLAIVVILALGALMLTDEAARAQIFAALAVVVVLAILSAINSVFHADSGAYVTD</sequence>
<keyword evidence="4 8" id="KW-0812">Transmembrane</keyword>
<accession>A0A173LNI0</accession>
<evidence type="ECO:0000256" key="1">
    <source>
        <dbReference type="ARBA" id="ARBA00004141"/>
    </source>
</evidence>
<dbReference type="RefSeq" id="WP_414836071.1">
    <property type="nucleotide sequence ID" value="NZ_CP015961.1"/>
</dbReference>
<reference evidence="10 11" key="1">
    <citation type="submission" date="2016-06" db="EMBL/GenBank/DDBJ databases">
        <title>Complete genome sequence of a saline-alkali tolerant type strain Dietzia timorensis ID05-A0528T.</title>
        <authorList>
            <person name="Wu X."/>
        </authorList>
    </citation>
    <scope>NUCLEOTIDE SEQUENCE [LARGE SCALE GENOMIC DNA]</scope>
    <source>
        <strain evidence="10 11">ID05-A0528</strain>
    </source>
</reference>
<gene>
    <name evidence="10" type="ORF">BJL86_2040</name>
</gene>
<protein>
    <submittedName>
        <fullName evidence="10">Aromatic amino acid transport protein AroP</fullName>
    </submittedName>
</protein>
<dbReference type="PROSITE" id="PS00218">
    <property type="entry name" value="AMINO_ACID_PERMEASE_1"/>
    <property type="match status" value="1"/>
</dbReference>
<dbReference type="InterPro" id="IPR004841">
    <property type="entry name" value="AA-permease/SLC12A_dom"/>
</dbReference>
<feature type="transmembrane region" description="Helical" evidence="8">
    <location>
        <begin position="118"/>
        <end position="142"/>
    </location>
</feature>
<name>A0A173LNI0_9ACTN</name>
<dbReference type="GO" id="GO:0006865">
    <property type="term" value="P:amino acid transport"/>
    <property type="evidence" value="ECO:0007669"/>
    <property type="project" value="UniProtKB-KW"/>
</dbReference>
<feature type="transmembrane region" description="Helical" evidence="8">
    <location>
        <begin position="303"/>
        <end position="325"/>
    </location>
</feature>
<feature type="transmembrane region" description="Helical" evidence="8">
    <location>
        <begin position="41"/>
        <end position="62"/>
    </location>
</feature>
<evidence type="ECO:0000256" key="3">
    <source>
        <dbReference type="ARBA" id="ARBA00022448"/>
    </source>
</evidence>
<dbReference type="GO" id="GO:0055085">
    <property type="term" value="P:transmembrane transport"/>
    <property type="evidence" value="ECO:0007669"/>
    <property type="project" value="InterPro"/>
</dbReference>
<dbReference type="AlphaFoldDB" id="A0A173LNI0"/>
<comment type="similarity">
    <text evidence="2">Belongs to the amino acid-polyamine-organocation (APC) superfamily. Amino acid transporter (AAT) (TC 2.A.3.1) family.</text>
</comment>
<evidence type="ECO:0000259" key="9">
    <source>
        <dbReference type="Pfam" id="PF00324"/>
    </source>
</evidence>
<feature type="transmembrane region" description="Helical" evidence="8">
    <location>
        <begin position="360"/>
        <end position="378"/>
    </location>
</feature>
<feature type="transmembrane region" description="Helical" evidence="8">
    <location>
        <begin position="148"/>
        <end position="166"/>
    </location>
</feature>
<organism evidence="10 11">
    <name type="scientific">Dietzia timorensis</name>
    <dbReference type="NCBI Taxonomy" id="499555"/>
    <lineage>
        <taxon>Bacteria</taxon>
        <taxon>Bacillati</taxon>
        <taxon>Actinomycetota</taxon>
        <taxon>Actinomycetes</taxon>
        <taxon>Mycobacteriales</taxon>
        <taxon>Dietziaceae</taxon>
        <taxon>Dietzia</taxon>
    </lineage>
</organism>
<dbReference type="STRING" id="499555.BJL86_2040"/>
<evidence type="ECO:0000313" key="10">
    <source>
        <dbReference type="EMBL" id="ANI92807.1"/>
    </source>
</evidence>
<evidence type="ECO:0000256" key="8">
    <source>
        <dbReference type="SAM" id="Phobius"/>
    </source>
</evidence>
<dbReference type="InterPro" id="IPR004840">
    <property type="entry name" value="Amino_acid_permease_CS"/>
</dbReference>
<feature type="transmembrane region" description="Helical" evidence="8">
    <location>
        <begin position="384"/>
        <end position="404"/>
    </location>
</feature>
<dbReference type="FunFam" id="1.20.1740.10:FF:000001">
    <property type="entry name" value="Amino acid permease"/>
    <property type="match status" value="1"/>
</dbReference>
<feature type="transmembrane region" description="Helical" evidence="8">
    <location>
        <begin position="425"/>
        <end position="446"/>
    </location>
</feature>
<dbReference type="Pfam" id="PF00324">
    <property type="entry name" value="AA_permease"/>
    <property type="match status" value="1"/>
</dbReference>
<keyword evidence="6 8" id="KW-1133">Transmembrane helix</keyword>
<keyword evidence="5" id="KW-0029">Amino-acid transport</keyword>
<dbReference type="GO" id="GO:0016020">
    <property type="term" value="C:membrane"/>
    <property type="evidence" value="ECO:0007669"/>
    <property type="project" value="UniProtKB-SubCell"/>
</dbReference>
<dbReference type="EMBL" id="CP015961">
    <property type="protein sequence ID" value="ANI92807.1"/>
    <property type="molecule type" value="Genomic_DNA"/>
</dbReference>
<feature type="transmembrane region" description="Helical" evidence="8">
    <location>
        <begin position="262"/>
        <end position="283"/>
    </location>
</feature>
<feature type="transmembrane region" description="Helical" evidence="8">
    <location>
        <begin position="68"/>
        <end position="87"/>
    </location>
</feature>
<dbReference type="PANTHER" id="PTHR43495">
    <property type="entry name" value="GABA PERMEASE"/>
    <property type="match status" value="1"/>
</dbReference>
<keyword evidence="7 8" id="KW-0472">Membrane</keyword>
<comment type="subcellular location">
    <subcellularLocation>
        <location evidence="1">Membrane</location>
        <topology evidence="1">Multi-pass membrane protein</topology>
    </subcellularLocation>
</comment>
<dbReference type="KEGG" id="dtm:BJL86_2040"/>
<evidence type="ECO:0000256" key="4">
    <source>
        <dbReference type="ARBA" id="ARBA00022692"/>
    </source>
</evidence>
<proteinExistence type="inferred from homology"/>
<evidence type="ECO:0000256" key="6">
    <source>
        <dbReference type="ARBA" id="ARBA00022989"/>
    </source>
</evidence>
<keyword evidence="11" id="KW-1185">Reference proteome</keyword>
<feature type="domain" description="Amino acid permease/ SLC12A" evidence="9">
    <location>
        <begin position="40"/>
        <end position="469"/>
    </location>
</feature>
<feature type="transmembrane region" description="Helical" evidence="8">
    <location>
        <begin position="220"/>
        <end position="242"/>
    </location>
</feature>